<evidence type="ECO:0000256" key="1">
    <source>
        <dbReference type="SAM" id="MobiDB-lite"/>
    </source>
</evidence>
<dbReference type="OrthoDB" id="17066at2759"/>
<dbReference type="Proteomes" id="UP000193467">
    <property type="component" value="Unassembled WGS sequence"/>
</dbReference>
<feature type="compositionally biased region" description="Low complexity" evidence="1">
    <location>
        <begin position="191"/>
        <end position="209"/>
    </location>
</feature>
<evidence type="ECO:0000313" key="3">
    <source>
        <dbReference type="Proteomes" id="UP000193467"/>
    </source>
</evidence>
<dbReference type="EMBL" id="MCGR01000038">
    <property type="protein sequence ID" value="ORY75391.1"/>
    <property type="molecule type" value="Genomic_DNA"/>
</dbReference>
<sequence length="263" mass="28435">MAKTPATPPRRSASTSLASPAPRGPLPSTSETSYHKRLRSILLDHKKCRKEWNELVIRGCLARTRAAIELWSDIENGLKVVNSKKGGQSSAVRAGYLFAQSARLSEQLATINAVVSSLTDLVATMSQLAERAEALTVEAAKTRGTVFAFRDPLWVTWPLARFADGLQDQTTPYLHSLALIRSLLDTLTTFPPLPSSTSPASSDPTASTPPEEDKARPRPKPEELQAAMSLLAVQPLIPGKGGEGPEAWEEVMSVEVGGWNEGR</sequence>
<comment type="caution">
    <text evidence="2">The sequence shown here is derived from an EMBL/GenBank/DDBJ whole genome shotgun (WGS) entry which is preliminary data.</text>
</comment>
<feature type="region of interest" description="Disordered" evidence="1">
    <location>
        <begin position="191"/>
        <end position="226"/>
    </location>
</feature>
<proteinExistence type="predicted"/>
<dbReference type="AlphaFoldDB" id="A0A1Y2EUW5"/>
<feature type="region of interest" description="Disordered" evidence="1">
    <location>
        <begin position="1"/>
        <end position="32"/>
    </location>
</feature>
<organism evidence="2 3">
    <name type="scientific">Leucosporidium creatinivorum</name>
    <dbReference type="NCBI Taxonomy" id="106004"/>
    <lineage>
        <taxon>Eukaryota</taxon>
        <taxon>Fungi</taxon>
        <taxon>Dikarya</taxon>
        <taxon>Basidiomycota</taxon>
        <taxon>Pucciniomycotina</taxon>
        <taxon>Microbotryomycetes</taxon>
        <taxon>Leucosporidiales</taxon>
        <taxon>Leucosporidium</taxon>
    </lineage>
</organism>
<protein>
    <submittedName>
        <fullName evidence="2">Uncharacterized protein</fullName>
    </submittedName>
</protein>
<accession>A0A1Y2EUW5</accession>
<evidence type="ECO:0000313" key="2">
    <source>
        <dbReference type="EMBL" id="ORY75391.1"/>
    </source>
</evidence>
<name>A0A1Y2EUW5_9BASI</name>
<gene>
    <name evidence="2" type="ORF">BCR35DRAFT_353684</name>
</gene>
<feature type="compositionally biased region" description="Basic and acidic residues" evidence="1">
    <location>
        <begin position="211"/>
        <end position="223"/>
    </location>
</feature>
<dbReference type="InParanoid" id="A0A1Y2EUW5"/>
<keyword evidence="3" id="KW-1185">Reference proteome</keyword>
<reference evidence="2 3" key="1">
    <citation type="submission" date="2016-07" db="EMBL/GenBank/DDBJ databases">
        <title>Pervasive Adenine N6-methylation of Active Genes in Fungi.</title>
        <authorList>
            <consortium name="DOE Joint Genome Institute"/>
            <person name="Mondo S.J."/>
            <person name="Dannebaum R.O."/>
            <person name="Kuo R.C."/>
            <person name="Labutti K."/>
            <person name="Haridas S."/>
            <person name="Kuo A."/>
            <person name="Salamov A."/>
            <person name="Ahrendt S.R."/>
            <person name="Lipzen A."/>
            <person name="Sullivan W."/>
            <person name="Andreopoulos W.B."/>
            <person name="Clum A."/>
            <person name="Lindquist E."/>
            <person name="Daum C."/>
            <person name="Ramamoorthy G.K."/>
            <person name="Gryganskyi A."/>
            <person name="Culley D."/>
            <person name="Magnuson J.K."/>
            <person name="James T.Y."/>
            <person name="O'Malley M.A."/>
            <person name="Stajich J.E."/>
            <person name="Spatafora J.W."/>
            <person name="Visel A."/>
            <person name="Grigoriev I.V."/>
        </authorList>
    </citation>
    <scope>NUCLEOTIDE SEQUENCE [LARGE SCALE GENOMIC DNA]</scope>
    <source>
        <strain evidence="2 3">62-1032</strain>
    </source>
</reference>